<reference evidence="2" key="1">
    <citation type="journal article" date="2017" name="Nat. Microbiol.">
        <title>Global analysis of biosynthetic gene clusters reveals vast potential of secondary metabolite production in Penicillium species.</title>
        <authorList>
            <person name="Nielsen J.C."/>
            <person name="Grijseels S."/>
            <person name="Prigent S."/>
            <person name="Ji B."/>
            <person name="Dainat J."/>
            <person name="Nielsen K.F."/>
            <person name="Frisvad J.C."/>
            <person name="Workman M."/>
            <person name="Nielsen J."/>
        </authorList>
    </citation>
    <scope>NUCLEOTIDE SEQUENCE [LARGE SCALE GENOMIC DNA]</scope>
    <source>
        <strain evidence="2">IBT 31321</strain>
    </source>
</reference>
<dbReference type="Proteomes" id="UP000191500">
    <property type="component" value="Unassembled WGS sequence"/>
</dbReference>
<gene>
    <name evidence="1" type="ORF">PENCOP_c002G00150</name>
</gene>
<dbReference type="AlphaFoldDB" id="A0A1V6V164"/>
<comment type="caution">
    <text evidence="1">The sequence shown here is derived from an EMBL/GenBank/DDBJ whole genome shotgun (WGS) entry which is preliminary data.</text>
</comment>
<dbReference type="STRING" id="36646.A0A1V6V164"/>
<name>A0A1V6V164_9EURO</name>
<sequence length="281" mass="31984">MSRVYQSESVVSEEGAESFLEHLPPSTPIYRYNHQCAMKSLFPQYPVEDSFIVLKHFPAETLADQSHEEATSSFEMMIVTLAQKINVNRRIANCGATRVETPERNKQADRSWKPAHQGRKFPTVALEADFSKATQKLERDIAWWIDGLKGEVTMGISIDIQRGSHSIEIKSWTPDFEPSPRKIYIPARGQVIDRYMENPPPSRMTQRVLITRGRDGASPTIEGEPLTVPFRNLLLDEPAEGEDDFVLTAEMLQHDLAEPVWDAIDDAEMIKAKERNTYHTT</sequence>
<dbReference type="EMBL" id="MDDG01000002">
    <property type="protein sequence ID" value="OQE44411.1"/>
    <property type="molecule type" value="Genomic_DNA"/>
</dbReference>
<keyword evidence="2" id="KW-1185">Reference proteome</keyword>
<evidence type="ECO:0000313" key="2">
    <source>
        <dbReference type="Proteomes" id="UP000191500"/>
    </source>
</evidence>
<protein>
    <submittedName>
        <fullName evidence="1">Uncharacterized protein</fullName>
    </submittedName>
</protein>
<evidence type="ECO:0000313" key="1">
    <source>
        <dbReference type="EMBL" id="OQE44411.1"/>
    </source>
</evidence>
<organism evidence="1 2">
    <name type="scientific">Penicillium coprophilum</name>
    <dbReference type="NCBI Taxonomy" id="36646"/>
    <lineage>
        <taxon>Eukaryota</taxon>
        <taxon>Fungi</taxon>
        <taxon>Dikarya</taxon>
        <taxon>Ascomycota</taxon>
        <taxon>Pezizomycotina</taxon>
        <taxon>Eurotiomycetes</taxon>
        <taxon>Eurotiomycetidae</taxon>
        <taxon>Eurotiales</taxon>
        <taxon>Aspergillaceae</taxon>
        <taxon>Penicillium</taxon>
    </lineage>
</organism>
<proteinExistence type="predicted"/>
<accession>A0A1V6V164</accession>